<dbReference type="STRING" id="1434232.MAIT1_04372"/>
<evidence type="ECO:0008006" key="4">
    <source>
        <dbReference type="Google" id="ProtNLM"/>
    </source>
</evidence>
<dbReference type="EMBL" id="LVJN01000019">
    <property type="protein sequence ID" value="OSM04458.1"/>
    <property type="molecule type" value="Genomic_DNA"/>
</dbReference>
<evidence type="ECO:0000256" key="1">
    <source>
        <dbReference type="SAM" id="Coils"/>
    </source>
</evidence>
<name>A0A1Y2K4X4_9PROT</name>
<dbReference type="OrthoDB" id="8097345at2"/>
<feature type="coiled-coil region" evidence="1">
    <location>
        <begin position="128"/>
        <end position="194"/>
    </location>
</feature>
<proteinExistence type="predicted"/>
<evidence type="ECO:0000313" key="2">
    <source>
        <dbReference type="EMBL" id="OSM04458.1"/>
    </source>
</evidence>
<accession>A0A1Y2K4X4</accession>
<dbReference type="InterPro" id="IPR021451">
    <property type="entry name" value="DUF3102"/>
</dbReference>
<organism evidence="2 3">
    <name type="scientific">Magnetofaba australis IT-1</name>
    <dbReference type="NCBI Taxonomy" id="1434232"/>
    <lineage>
        <taxon>Bacteria</taxon>
        <taxon>Pseudomonadati</taxon>
        <taxon>Pseudomonadota</taxon>
        <taxon>Magnetococcia</taxon>
        <taxon>Magnetococcales</taxon>
        <taxon>Magnetococcaceae</taxon>
        <taxon>Magnetofaba</taxon>
    </lineage>
</organism>
<sequence>MSAVTPFNYDSLIEPMIEIAKPAAERIRLRMRRTAEDIIAIGQDLQRVKDAIPHGSFGPWIQAEFEMTESSALRFMRVAERFGTKSVNLTDLKPSVLYFLAAPSTPEEVIEKAVEKSSAGDSVSNADVKKWKEEIRELKQQSRKKQEDFKAEVATLKLDLKNRSNRNAELTRELQDVRRECNDLRNQASAQTARAEVVIDAEPVTVHEHAPMLPRETLFTLLGELESAIKPIHAMLHVADLQPIHDRLRKTLAIVEVAMSSADNNLMQRSQ</sequence>
<comment type="caution">
    <text evidence="2">The sequence shown here is derived from an EMBL/GenBank/DDBJ whole genome shotgun (WGS) entry which is preliminary data.</text>
</comment>
<dbReference type="Proteomes" id="UP000194003">
    <property type="component" value="Unassembled WGS sequence"/>
</dbReference>
<dbReference type="AlphaFoldDB" id="A0A1Y2K4X4"/>
<keyword evidence="3" id="KW-1185">Reference proteome</keyword>
<protein>
    <recommendedName>
        <fullName evidence="4">DUF3102 domain-containing protein</fullName>
    </recommendedName>
</protein>
<evidence type="ECO:0000313" key="3">
    <source>
        <dbReference type="Proteomes" id="UP000194003"/>
    </source>
</evidence>
<gene>
    <name evidence="2" type="ORF">MAIT1_04372</name>
</gene>
<dbReference type="RefSeq" id="WP_085442540.1">
    <property type="nucleotide sequence ID" value="NZ_LVJN01000019.1"/>
</dbReference>
<keyword evidence="1" id="KW-0175">Coiled coil</keyword>
<dbReference type="Pfam" id="PF11300">
    <property type="entry name" value="DUF3102"/>
    <property type="match status" value="1"/>
</dbReference>
<reference evidence="2 3" key="1">
    <citation type="journal article" date="2016" name="BMC Genomics">
        <title>Combined genomic and structural analyses of a cultured magnetotactic bacterium reveals its niche adaptation to a dynamic environment.</title>
        <authorList>
            <person name="Araujo A.C."/>
            <person name="Morillo V."/>
            <person name="Cypriano J."/>
            <person name="Teixeira L.C."/>
            <person name="Leao P."/>
            <person name="Lyra S."/>
            <person name="Almeida L.G."/>
            <person name="Bazylinski D.A."/>
            <person name="Vasconcellos A.T."/>
            <person name="Abreu F."/>
            <person name="Lins U."/>
        </authorList>
    </citation>
    <scope>NUCLEOTIDE SEQUENCE [LARGE SCALE GENOMIC DNA]</scope>
    <source>
        <strain evidence="2 3">IT-1</strain>
    </source>
</reference>